<dbReference type="InterPro" id="IPR012677">
    <property type="entry name" value="Nucleotide-bd_a/b_plait_sf"/>
</dbReference>
<dbReference type="PROSITE" id="PS50102">
    <property type="entry name" value="RRM"/>
    <property type="match status" value="1"/>
</dbReference>
<sequence length="296" mass="35120">MGNNFPERPPHPSRLDQIDIKSLDPRLVLDKSTQRWLFEHNDKEYEFDYAKNEWISILKRSHDDIEKEEEDKDEDKNREDIKRQRKEEMSKIKSEINQLKQQQYQKKRKNHSIYITNLPSTLTIQDIEKSFGTFGKIQFDKEGKPKIKMYRDEKGNFKGDALVIYTLSDSAYLAIEMMDNSLFNGQTIRVEHARFDDKPLDKKKSEQSHFPVVIIENMFRNEELTSDKYLKTDIIEDINEECVKIGIPKVLDIQFESEKGNVTVKFDTLEHAKICIQKFNNRYYDGLQLNVKLKTN</sequence>
<keyword evidence="1" id="KW-0694">RNA-binding</keyword>
<dbReference type="Proteomes" id="UP000002037">
    <property type="component" value="Unassembled WGS sequence"/>
</dbReference>
<dbReference type="GO" id="GO:0005684">
    <property type="term" value="C:U2-type spliceosomal complex"/>
    <property type="evidence" value="ECO:0007669"/>
    <property type="project" value="TreeGrafter"/>
</dbReference>
<evidence type="ECO:0000313" key="4">
    <source>
        <dbReference type="EMBL" id="EER30974.1"/>
    </source>
</evidence>
<dbReference type="SMART" id="SM00360">
    <property type="entry name" value="RRM"/>
    <property type="match status" value="2"/>
</dbReference>
<keyword evidence="5" id="KW-1185">Reference proteome</keyword>
<dbReference type="OrthoDB" id="10258585at2759"/>
<accession>C5MH72</accession>
<dbReference type="GO" id="GO:0005686">
    <property type="term" value="C:U2 snRNP"/>
    <property type="evidence" value="ECO:0007669"/>
    <property type="project" value="TreeGrafter"/>
</dbReference>
<gene>
    <name evidence="4" type="ORF">CTRG_05426</name>
</gene>
<dbReference type="InterPro" id="IPR034393">
    <property type="entry name" value="TatSF1-like"/>
</dbReference>
<dbReference type="GO" id="GO:0003723">
    <property type="term" value="F:RNA binding"/>
    <property type="evidence" value="ECO:0007669"/>
    <property type="project" value="UniProtKB-UniRule"/>
</dbReference>
<protein>
    <recommendedName>
        <fullName evidence="3">RRM domain-containing protein</fullName>
    </recommendedName>
</protein>
<dbReference type="KEGG" id="ctp:CTRG_05426"/>
<feature type="compositionally biased region" description="Basic and acidic residues" evidence="2">
    <location>
        <begin position="74"/>
        <end position="93"/>
    </location>
</feature>
<evidence type="ECO:0000313" key="5">
    <source>
        <dbReference type="Proteomes" id="UP000002037"/>
    </source>
</evidence>
<dbReference type="InterPro" id="IPR035979">
    <property type="entry name" value="RBD_domain_sf"/>
</dbReference>
<dbReference type="PANTHER" id="PTHR15608:SF0">
    <property type="entry name" value="HIV TAT-SPECIFIC FACTOR 1"/>
    <property type="match status" value="1"/>
</dbReference>
<dbReference type="RefSeq" id="XP_002551128.1">
    <property type="nucleotide sequence ID" value="XM_002551082.1"/>
</dbReference>
<proteinExistence type="predicted"/>
<dbReference type="Pfam" id="PF00076">
    <property type="entry name" value="RRM_1"/>
    <property type="match status" value="1"/>
</dbReference>
<feature type="domain" description="RRM" evidence="3">
    <location>
        <begin position="111"/>
        <end position="195"/>
    </location>
</feature>
<reference evidence="4 5" key="1">
    <citation type="journal article" date="2009" name="Nature">
        <title>Evolution of pathogenicity and sexual reproduction in eight Candida genomes.</title>
        <authorList>
            <person name="Butler G."/>
            <person name="Rasmussen M.D."/>
            <person name="Lin M.F."/>
            <person name="Santos M.A."/>
            <person name="Sakthikumar S."/>
            <person name="Munro C.A."/>
            <person name="Rheinbay E."/>
            <person name="Grabherr M."/>
            <person name="Forche A."/>
            <person name="Reedy J.L."/>
            <person name="Agrafioti I."/>
            <person name="Arnaud M.B."/>
            <person name="Bates S."/>
            <person name="Brown A.J."/>
            <person name="Brunke S."/>
            <person name="Costanzo M.C."/>
            <person name="Fitzpatrick D.A."/>
            <person name="de Groot P.W."/>
            <person name="Harris D."/>
            <person name="Hoyer L.L."/>
            <person name="Hube B."/>
            <person name="Klis F.M."/>
            <person name="Kodira C."/>
            <person name="Lennard N."/>
            <person name="Logue M.E."/>
            <person name="Martin R."/>
            <person name="Neiman A.M."/>
            <person name="Nikolaou E."/>
            <person name="Quail M.A."/>
            <person name="Quinn J."/>
            <person name="Santos M.C."/>
            <person name="Schmitzberger F.F."/>
            <person name="Sherlock G."/>
            <person name="Shah P."/>
            <person name="Silverstein K.A."/>
            <person name="Skrzypek M.S."/>
            <person name="Soll D."/>
            <person name="Staggs R."/>
            <person name="Stansfield I."/>
            <person name="Stumpf M.P."/>
            <person name="Sudbery P.E."/>
            <person name="Srikantha T."/>
            <person name="Zeng Q."/>
            <person name="Berman J."/>
            <person name="Berriman M."/>
            <person name="Heitman J."/>
            <person name="Gow N.A."/>
            <person name="Lorenz M.C."/>
            <person name="Birren B.W."/>
            <person name="Kellis M."/>
            <person name="Cuomo C.A."/>
        </authorList>
    </citation>
    <scope>NUCLEOTIDE SEQUENCE [LARGE SCALE GENOMIC DNA]</scope>
    <source>
        <strain evidence="5">ATCC MYA-3404 / T1</strain>
    </source>
</reference>
<dbReference type="eggNOG" id="KOG1548">
    <property type="taxonomic scope" value="Eukaryota"/>
</dbReference>
<dbReference type="GeneID" id="8300483"/>
<dbReference type="VEuPathDB" id="FungiDB:CTRG_05426"/>
<organism evidence="4 5">
    <name type="scientific">Candida tropicalis (strain ATCC MYA-3404 / T1)</name>
    <name type="common">Yeast</name>
    <dbReference type="NCBI Taxonomy" id="294747"/>
    <lineage>
        <taxon>Eukaryota</taxon>
        <taxon>Fungi</taxon>
        <taxon>Dikarya</taxon>
        <taxon>Ascomycota</taxon>
        <taxon>Saccharomycotina</taxon>
        <taxon>Pichiomycetes</taxon>
        <taxon>Debaryomycetaceae</taxon>
        <taxon>Candida/Lodderomyces clade</taxon>
        <taxon>Candida</taxon>
    </lineage>
</organism>
<dbReference type="Gene3D" id="3.30.70.330">
    <property type="match status" value="2"/>
</dbReference>
<dbReference type="STRING" id="294747.C5MH72"/>
<dbReference type="EMBL" id="GG692402">
    <property type="protein sequence ID" value="EER30974.1"/>
    <property type="molecule type" value="Genomic_DNA"/>
</dbReference>
<evidence type="ECO:0000256" key="2">
    <source>
        <dbReference type="SAM" id="MobiDB-lite"/>
    </source>
</evidence>
<evidence type="ECO:0000256" key="1">
    <source>
        <dbReference type="PROSITE-ProRule" id="PRU00176"/>
    </source>
</evidence>
<dbReference type="HOGENOM" id="CLU_026945_0_2_1"/>
<evidence type="ECO:0000259" key="3">
    <source>
        <dbReference type="PROSITE" id="PS50102"/>
    </source>
</evidence>
<name>C5MH72_CANTT</name>
<feature type="region of interest" description="Disordered" evidence="2">
    <location>
        <begin position="64"/>
        <end position="93"/>
    </location>
</feature>
<dbReference type="PANTHER" id="PTHR15608">
    <property type="entry name" value="SPLICING FACTOR U2AF-ASSOCIATED PROTEIN 2"/>
    <property type="match status" value="1"/>
</dbReference>
<dbReference type="InterPro" id="IPR000504">
    <property type="entry name" value="RRM_dom"/>
</dbReference>
<dbReference type="CDD" id="cd12285">
    <property type="entry name" value="RRM3_RBM39_like"/>
    <property type="match status" value="1"/>
</dbReference>
<dbReference type="AlphaFoldDB" id="C5MH72"/>
<dbReference type="SUPFAM" id="SSF54928">
    <property type="entry name" value="RNA-binding domain, RBD"/>
    <property type="match status" value="1"/>
</dbReference>